<accession>A0A5C6DTQ2</accession>
<dbReference type="EC" id="1.2.1.22" evidence="6"/>
<evidence type="ECO:0000256" key="1">
    <source>
        <dbReference type="ARBA" id="ARBA00009986"/>
    </source>
</evidence>
<comment type="caution">
    <text evidence="6">The sequence shown here is derived from an EMBL/GenBank/DDBJ whole genome shotgun (WGS) entry which is preliminary data.</text>
</comment>
<evidence type="ECO:0000313" key="7">
    <source>
        <dbReference type="Proteomes" id="UP000319143"/>
    </source>
</evidence>
<evidence type="ECO:0000259" key="5">
    <source>
        <dbReference type="Pfam" id="PF00171"/>
    </source>
</evidence>
<feature type="active site" evidence="3">
    <location>
        <position position="269"/>
    </location>
</feature>
<comment type="similarity">
    <text evidence="1 4">Belongs to the aldehyde dehydrogenase family.</text>
</comment>
<dbReference type="InterPro" id="IPR029510">
    <property type="entry name" value="Ald_DH_CS_GLU"/>
</dbReference>
<evidence type="ECO:0000256" key="2">
    <source>
        <dbReference type="ARBA" id="ARBA00023002"/>
    </source>
</evidence>
<organism evidence="6 7">
    <name type="scientific">Novipirellula artificiosorum</name>
    <dbReference type="NCBI Taxonomy" id="2528016"/>
    <lineage>
        <taxon>Bacteria</taxon>
        <taxon>Pseudomonadati</taxon>
        <taxon>Planctomycetota</taxon>
        <taxon>Planctomycetia</taxon>
        <taxon>Pirellulales</taxon>
        <taxon>Pirellulaceae</taxon>
        <taxon>Novipirellula</taxon>
    </lineage>
</organism>
<dbReference type="InterPro" id="IPR016163">
    <property type="entry name" value="Ald_DH_C"/>
</dbReference>
<dbReference type="FunFam" id="3.40.309.10:FF:000009">
    <property type="entry name" value="Aldehyde dehydrogenase A"/>
    <property type="match status" value="1"/>
</dbReference>
<protein>
    <submittedName>
        <fullName evidence="6">Lactaldehyde dehydrogenase</fullName>
        <ecNumber evidence="6">1.2.1.22</ecNumber>
    </submittedName>
</protein>
<dbReference type="GO" id="GO:0009450">
    <property type="term" value="P:gamma-aminobutyric acid catabolic process"/>
    <property type="evidence" value="ECO:0007669"/>
    <property type="project" value="TreeGrafter"/>
</dbReference>
<dbReference type="Pfam" id="PF00171">
    <property type="entry name" value="Aldedh"/>
    <property type="match status" value="1"/>
</dbReference>
<dbReference type="GO" id="GO:0008911">
    <property type="term" value="F:lactaldehyde dehydrogenase (NAD+) activity"/>
    <property type="evidence" value="ECO:0007669"/>
    <property type="project" value="UniProtKB-EC"/>
</dbReference>
<keyword evidence="2 4" id="KW-0560">Oxidoreductase</keyword>
<dbReference type="PROSITE" id="PS00687">
    <property type="entry name" value="ALDEHYDE_DEHYDR_GLU"/>
    <property type="match status" value="1"/>
</dbReference>
<dbReference type="Gene3D" id="3.40.605.10">
    <property type="entry name" value="Aldehyde Dehydrogenase, Chain A, domain 1"/>
    <property type="match status" value="1"/>
</dbReference>
<dbReference type="SUPFAM" id="SSF53720">
    <property type="entry name" value="ALDH-like"/>
    <property type="match status" value="1"/>
</dbReference>
<sequence length="501" mass="54499">MDGTIDMTTCKTMMTRDTAANCDHYRMWIGGQWCDAASGKTIDVASPTTEEVLFTVPCGSAEDAQLALRSAQSAQASWAAMPAVERGAILAKFADLIRQNRERLATILVQEMGKTYALALGEVDVSADFINFPAQAARRLEGDILPSDLPSEHIMIHKVPYGVCVGIAAWNFPLALTCRKVGPALTTGNVMVVKPPSVTPVAVLALGELAAEAGIPAGVLNLVTGGGYTMGEELVTNKITRLVTMTGSTATGQEIFRKAAENLTAVRLELGGKAPFILLEDGDVEKAVEAAVVSRHLNSGQVCTCPERFYIHDAVYDEFLTKYIDAVSKLKMGDPMDSATDIGPKVNAYETDQLEKTVQLAIDQGAKLVLGGKRPSGKLFDRGHWYEPTILTECTNAMDVMREEVFGVVSPIMRIHSFEEALQLANDSPYGLAAFLFTYDSRRIQRAVLELEFGEVYVNRPMGEQRQGFHNGHKLSGTGGEDGRYGMDNYLEKKTFYVNFS</sequence>
<dbReference type="NCBIfam" id="NF007497">
    <property type="entry name" value="PRK10090.1"/>
    <property type="match status" value="1"/>
</dbReference>
<dbReference type="Proteomes" id="UP000319143">
    <property type="component" value="Unassembled WGS sequence"/>
</dbReference>
<evidence type="ECO:0000256" key="3">
    <source>
        <dbReference type="PROSITE-ProRule" id="PRU10007"/>
    </source>
</evidence>
<dbReference type="EMBL" id="SJPV01000004">
    <property type="protein sequence ID" value="TWU38416.1"/>
    <property type="molecule type" value="Genomic_DNA"/>
</dbReference>
<dbReference type="GO" id="GO:0004777">
    <property type="term" value="F:succinate-semialdehyde dehydrogenase (NAD+) activity"/>
    <property type="evidence" value="ECO:0007669"/>
    <property type="project" value="TreeGrafter"/>
</dbReference>
<dbReference type="GO" id="GO:0005829">
    <property type="term" value="C:cytosol"/>
    <property type="evidence" value="ECO:0007669"/>
    <property type="project" value="TreeGrafter"/>
</dbReference>
<dbReference type="FunFam" id="3.40.605.10:FF:000007">
    <property type="entry name" value="NAD/NADP-dependent betaine aldehyde dehydrogenase"/>
    <property type="match status" value="1"/>
</dbReference>
<evidence type="ECO:0000256" key="4">
    <source>
        <dbReference type="RuleBase" id="RU003345"/>
    </source>
</evidence>
<name>A0A5C6DTQ2_9BACT</name>
<dbReference type="Gene3D" id="3.40.309.10">
    <property type="entry name" value="Aldehyde Dehydrogenase, Chain A, domain 2"/>
    <property type="match status" value="1"/>
</dbReference>
<dbReference type="InterPro" id="IPR050740">
    <property type="entry name" value="Aldehyde_DH_Superfamily"/>
</dbReference>
<dbReference type="InterPro" id="IPR016162">
    <property type="entry name" value="Ald_DH_N"/>
</dbReference>
<proteinExistence type="inferred from homology"/>
<reference evidence="6 7" key="1">
    <citation type="submission" date="2019-02" db="EMBL/GenBank/DDBJ databases">
        <title>Deep-cultivation of Planctomycetes and their phenomic and genomic characterization uncovers novel biology.</title>
        <authorList>
            <person name="Wiegand S."/>
            <person name="Jogler M."/>
            <person name="Boedeker C."/>
            <person name="Pinto D."/>
            <person name="Vollmers J."/>
            <person name="Rivas-Marin E."/>
            <person name="Kohn T."/>
            <person name="Peeters S.H."/>
            <person name="Heuer A."/>
            <person name="Rast P."/>
            <person name="Oberbeckmann S."/>
            <person name="Bunk B."/>
            <person name="Jeske O."/>
            <person name="Meyerdierks A."/>
            <person name="Storesund J.E."/>
            <person name="Kallscheuer N."/>
            <person name="Luecker S."/>
            <person name="Lage O.M."/>
            <person name="Pohl T."/>
            <person name="Merkel B.J."/>
            <person name="Hornburger P."/>
            <person name="Mueller R.-W."/>
            <person name="Bruemmer F."/>
            <person name="Labrenz M."/>
            <person name="Spormann A.M."/>
            <person name="Op Den Camp H."/>
            <person name="Overmann J."/>
            <person name="Amann R."/>
            <person name="Jetten M.S.M."/>
            <person name="Mascher T."/>
            <person name="Medema M.H."/>
            <person name="Devos D.P."/>
            <person name="Kaster A.-K."/>
            <person name="Ovreas L."/>
            <person name="Rohde M."/>
            <person name="Galperin M.Y."/>
            <person name="Jogler C."/>
        </authorList>
    </citation>
    <scope>NUCLEOTIDE SEQUENCE [LARGE SCALE GENOMIC DNA]</scope>
    <source>
        <strain evidence="6 7">Poly41</strain>
    </source>
</reference>
<gene>
    <name evidence="6" type="primary">aldA_2</name>
    <name evidence="6" type="ORF">Poly41_28920</name>
</gene>
<dbReference type="InterPro" id="IPR016161">
    <property type="entry name" value="Ald_DH/histidinol_DH"/>
</dbReference>
<keyword evidence="7" id="KW-1185">Reference proteome</keyword>
<dbReference type="PANTHER" id="PTHR43353:SF5">
    <property type="entry name" value="SUCCINATE-SEMIALDEHYDE DEHYDROGENASE, MITOCHONDRIAL"/>
    <property type="match status" value="1"/>
</dbReference>
<dbReference type="PANTHER" id="PTHR43353">
    <property type="entry name" value="SUCCINATE-SEMIALDEHYDE DEHYDROGENASE, MITOCHONDRIAL"/>
    <property type="match status" value="1"/>
</dbReference>
<evidence type="ECO:0000313" key="6">
    <source>
        <dbReference type="EMBL" id="TWU38416.1"/>
    </source>
</evidence>
<dbReference type="AlphaFoldDB" id="A0A5C6DTQ2"/>
<feature type="domain" description="Aldehyde dehydrogenase" evidence="5">
    <location>
        <begin position="33"/>
        <end position="495"/>
    </location>
</feature>
<dbReference type="InterPro" id="IPR015590">
    <property type="entry name" value="Aldehyde_DH_dom"/>
</dbReference>